<protein>
    <submittedName>
        <fullName evidence="1">Uncharacterized protein</fullName>
    </submittedName>
</protein>
<accession>A0A0G4LHZ4</accession>
<evidence type="ECO:0000313" key="2">
    <source>
        <dbReference type="Proteomes" id="UP000045706"/>
    </source>
</evidence>
<evidence type="ECO:0000313" key="1">
    <source>
        <dbReference type="EMBL" id="CRK21539.1"/>
    </source>
</evidence>
<sequence length="130" mass="14233">DETETARVRLLRSLNPLREGDVSFYHELLFVPSTSPVPPVQVPCAGEATGAQRHVATAASSGMAARRIDTPKQLHARESCSENKRQCAQIAPFGPSSLPIHAFKEGICALLTGHFNTPKARPKLFRFTLR</sequence>
<feature type="non-terminal residue" evidence="1">
    <location>
        <position position="130"/>
    </location>
</feature>
<gene>
    <name evidence="1" type="ORF">BN1723_012433</name>
</gene>
<dbReference type="AlphaFoldDB" id="A0A0G4LHZ4"/>
<reference evidence="2" key="1">
    <citation type="submission" date="2015-05" db="EMBL/GenBank/DDBJ databases">
        <authorList>
            <person name="Fogelqvist Johan"/>
        </authorList>
    </citation>
    <scope>NUCLEOTIDE SEQUENCE [LARGE SCALE GENOMIC DNA]</scope>
</reference>
<dbReference type="EMBL" id="CVQI01012113">
    <property type="protein sequence ID" value="CRK21539.1"/>
    <property type="molecule type" value="Genomic_DNA"/>
</dbReference>
<dbReference type="Proteomes" id="UP000045706">
    <property type="component" value="Unassembled WGS sequence"/>
</dbReference>
<organism evidence="1 2">
    <name type="scientific">Verticillium longisporum</name>
    <name type="common">Verticillium dahliae var. longisporum</name>
    <dbReference type="NCBI Taxonomy" id="100787"/>
    <lineage>
        <taxon>Eukaryota</taxon>
        <taxon>Fungi</taxon>
        <taxon>Dikarya</taxon>
        <taxon>Ascomycota</taxon>
        <taxon>Pezizomycotina</taxon>
        <taxon>Sordariomycetes</taxon>
        <taxon>Hypocreomycetidae</taxon>
        <taxon>Glomerellales</taxon>
        <taxon>Plectosphaerellaceae</taxon>
        <taxon>Verticillium</taxon>
    </lineage>
</organism>
<proteinExistence type="predicted"/>
<name>A0A0G4LHZ4_VERLO</name>
<feature type="non-terminal residue" evidence="1">
    <location>
        <position position="1"/>
    </location>
</feature>